<dbReference type="Proteomes" id="UP000199403">
    <property type="component" value="Unassembled WGS sequence"/>
</dbReference>
<organism evidence="2 3">
    <name type="scientific">Cyclobacterium xiamenense</name>
    <dbReference type="NCBI Taxonomy" id="1297121"/>
    <lineage>
        <taxon>Bacteria</taxon>
        <taxon>Pseudomonadati</taxon>
        <taxon>Bacteroidota</taxon>
        <taxon>Cytophagia</taxon>
        <taxon>Cytophagales</taxon>
        <taxon>Cyclobacteriaceae</taxon>
        <taxon>Cyclobacterium</taxon>
    </lineage>
</organism>
<evidence type="ECO:0000256" key="1">
    <source>
        <dbReference type="SAM" id="Phobius"/>
    </source>
</evidence>
<dbReference type="STRING" id="1416801.SAMN05192553_103723"/>
<evidence type="ECO:0008006" key="4">
    <source>
        <dbReference type="Google" id="ProtNLM"/>
    </source>
</evidence>
<evidence type="ECO:0000313" key="3">
    <source>
        <dbReference type="Proteomes" id="UP000199403"/>
    </source>
</evidence>
<protein>
    <recommendedName>
        <fullName evidence="4">CDP-Glycerol:Poly(Glycerophosphate) glycerophosphotransferase</fullName>
    </recommendedName>
</protein>
<sequence length="390" mass="46060">MFLKNKLNNLLSGLPKPLEYNKDEQIKKMNDLGLPNGLIDRSIKQYKAQFITLSRRDRFVKNFVGFFGIPYFLFLAVLGNFTSGTKAKANSISNLTIFPYKNFHYPDIIPKEINEEFHVEKIDFMEEFLFEVKDVKLIFKIVKSSPLSFYFISKCFSKLFFYRYIIYKYNPKAILSTSEYSFTSSIATYFCRENKVQHINLMHGEKFFFIRDSFFEFDRFYVWDNHYRNLFIELNAAPNQFRVGTFSHLNMSLTNDSKLYSFTYYLAAETNEELINIRSILLKIETIDKICVRYHPRYSRKDTIERIFNGFNVENPNEVSLEKSFSRTKSVISLYSSCLTQAFFNQIDVVIDDVNHSIEKVRNLQDLGFIIFSKPHTLLSSLLSQKESIR</sequence>
<keyword evidence="1" id="KW-0812">Transmembrane</keyword>
<dbReference type="EMBL" id="FNZH01000003">
    <property type="protein sequence ID" value="SEJ40610.1"/>
    <property type="molecule type" value="Genomic_DNA"/>
</dbReference>
<evidence type="ECO:0000313" key="2">
    <source>
        <dbReference type="EMBL" id="SEJ40610.1"/>
    </source>
</evidence>
<reference evidence="3" key="1">
    <citation type="submission" date="2016-10" db="EMBL/GenBank/DDBJ databases">
        <authorList>
            <person name="Varghese N."/>
            <person name="Submissions S."/>
        </authorList>
    </citation>
    <scope>NUCLEOTIDE SEQUENCE [LARGE SCALE GENOMIC DNA]</scope>
    <source>
        <strain evidence="3">IBRC-M 10761</strain>
    </source>
</reference>
<dbReference type="AlphaFoldDB" id="A0A1H6YTI6"/>
<gene>
    <name evidence="2" type="ORF">SAMN05192553_103723</name>
</gene>
<accession>A0A1H6YTI6</accession>
<keyword evidence="3" id="KW-1185">Reference proteome</keyword>
<keyword evidence="1" id="KW-0472">Membrane</keyword>
<feature type="transmembrane region" description="Helical" evidence="1">
    <location>
        <begin position="63"/>
        <end position="81"/>
    </location>
</feature>
<name>A0A1H6YTI6_9BACT</name>
<proteinExistence type="predicted"/>
<keyword evidence="1" id="KW-1133">Transmembrane helix</keyword>